<accession>A0A453NJG4</accession>
<reference evidence="1" key="4">
    <citation type="submission" date="2019-03" db="UniProtKB">
        <authorList>
            <consortium name="EnsemblPlants"/>
        </authorList>
    </citation>
    <scope>IDENTIFICATION</scope>
</reference>
<evidence type="ECO:0000313" key="2">
    <source>
        <dbReference type="Proteomes" id="UP000015105"/>
    </source>
</evidence>
<dbReference type="Proteomes" id="UP000015105">
    <property type="component" value="Chromosome 6D"/>
</dbReference>
<sequence length="114" mass="13207">VVEIVDRYDDACVPSNVTNKLAYIQNSTISKTCRRTLKVMSLAACFYRSNRWNGTVKTTRHYLVAEYVMCRLIHKYLSWFKNQSNPCLKHFFVVCWSPGPEGYEAADFCVLPVE</sequence>
<reference evidence="2" key="2">
    <citation type="journal article" date="2017" name="Nat. Plants">
        <title>The Aegilops tauschii genome reveals multiple impacts of transposons.</title>
        <authorList>
            <person name="Zhao G."/>
            <person name="Zou C."/>
            <person name="Li K."/>
            <person name="Wang K."/>
            <person name="Li T."/>
            <person name="Gao L."/>
            <person name="Zhang X."/>
            <person name="Wang H."/>
            <person name="Yang Z."/>
            <person name="Liu X."/>
            <person name="Jiang W."/>
            <person name="Mao L."/>
            <person name="Kong X."/>
            <person name="Jiao Y."/>
            <person name="Jia J."/>
        </authorList>
    </citation>
    <scope>NUCLEOTIDE SEQUENCE [LARGE SCALE GENOMIC DNA]</scope>
    <source>
        <strain evidence="2">cv. AL8/78</strain>
    </source>
</reference>
<proteinExistence type="predicted"/>
<evidence type="ECO:0000313" key="1">
    <source>
        <dbReference type="EnsemblPlants" id="AET6Gv20397500.13"/>
    </source>
</evidence>
<name>A0A453NJG4_AEGTS</name>
<dbReference type="EnsemblPlants" id="AET6Gv20397500.13">
    <property type="protein sequence ID" value="AET6Gv20397500.13"/>
    <property type="gene ID" value="AET6Gv20397500"/>
</dbReference>
<protein>
    <submittedName>
        <fullName evidence="1">Uncharacterized protein</fullName>
    </submittedName>
</protein>
<dbReference type="AlphaFoldDB" id="A0A453NJG4"/>
<dbReference type="Gramene" id="AET6Gv20397500.13">
    <property type="protein sequence ID" value="AET6Gv20397500.13"/>
    <property type="gene ID" value="AET6Gv20397500"/>
</dbReference>
<keyword evidence="2" id="KW-1185">Reference proteome</keyword>
<reference evidence="1" key="3">
    <citation type="journal article" date="2017" name="Nature">
        <title>Genome sequence of the progenitor of the wheat D genome Aegilops tauschii.</title>
        <authorList>
            <person name="Luo M.C."/>
            <person name="Gu Y.Q."/>
            <person name="Puiu D."/>
            <person name="Wang H."/>
            <person name="Twardziok S.O."/>
            <person name="Deal K.R."/>
            <person name="Huo N."/>
            <person name="Zhu T."/>
            <person name="Wang L."/>
            <person name="Wang Y."/>
            <person name="McGuire P.E."/>
            <person name="Liu S."/>
            <person name="Long H."/>
            <person name="Ramasamy R.K."/>
            <person name="Rodriguez J.C."/>
            <person name="Van S.L."/>
            <person name="Yuan L."/>
            <person name="Wang Z."/>
            <person name="Xia Z."/>
            <person name="Xiao L."/>
            <person name="Anderson O.D."/>
            <person name="Ouyang S."/>
            <person name="Liang Y."/>
            <person name="Zimin A.V."/>
            <person name="Pertea G."/>
            <person name="Qi P."/>
            <person name="Bennetzen J.L."/>
            <person name="Dai X."/>
            <person name="Dawson M.W."/>
            <person name="Muller H.G."/>
            <person name="Kugler K."/>
            <person name="Rivarola-Duarte L."/>
            <person name="Spannagl M."/>
            <person name="Mayer K.F.X."/>
            <person name="Lu F.H."/>
            <person name="Bevan M.W."/>
            <person name="Leroy P."/>
            <person name="Li P."/>
            <person name="You F.M."/>
            <person name="Sun Q."/>
            <person name="Liu Z."/>
            <person name="Lyons E."/>
            <person name="Wicker T."/>
            <person name="Salzberg S.L."/>
            <person name="Devos K.M."/>
            <person name="Dvorak J."/>
        </authorList>
    </citation>
    <scope>NUCLEOTIDE SEQUENCE [LARGE SCALE GENOMIC DNA]</scope>
    <source>
        <strain evidence="1">cv. AL8/78</strain>
    </source>
</reference>
<reference evidence="1" key="5">
    <citation type="journal article" date="2021" name="G3 (Bethesda)">
        <title>Aegilops tauschii genome assembly Aet v5.0 features greater sequence contiguity and improved annotation.</title>
        <authorList>
            <person name="Wang L."/>
            <person name="Zhu T."/>
            <person name="Rodriguez J.C."/>
            <person name="Deal K.R."/>
            <person name="Dubcovsky J."/>
            <person name="McGuire P.E."/>
            <person name="Lux T."/>
            <person name="Spannagl M."/>
            <person name="Mayer K.F.X."/>
            <person name="Baldrich P."/>
            <person name="Meyers B.C."/>
            <person name="Huo N."/>
            <person name="Gu Y.Q."/>
            <person name="Zhou H."/>
            <person name="Devos K.M."/>
            <person name="Bennetzen J.L."/>
            <person name="Unver T."/>
            <person name="Budak H."/>
            <person name="Gulick P.J."/>
            <person name="Galiba G."/>
            <person name="Kalapos B."/>
            <person name="Nelson D.R."/>
            <person name="Li P."/>
            <person name="You F.M."/>
            <person name="Luo M.C."/>
            <person name="Dvorak J."/>
        </authorList>
    </citation>
    <scope>NUCLEOTIDE SEQUENCE [LARGE SCALE GENOMIC DNA]</scope>
    <source>
        <strain evidence="1">cv. AL8/78</strain>
    </source>
</reference>
<organism evidence="1 2">
    <name type="scientific">Aegilops tauschii subsp. strangulata</name>
    <name type="common">Goatgrass</name>
    <dbReference type="NCBI Taxonomy" id="200361"/>
    <lineage>
        <taxon>Eukaryota</taxon>
        <taxon>Viridiplantae</taxon>
        <taxon>Streptophyta</taxon>
        <taxon>Embryophyta</taxon>
        <taxon>Tracheophyta</taxon>
        <taxon>Spermatophyta</taxon>
        <taxon>Magnoliopsida</taxon>
        <taxon>Liliopsida</taxon>
        <taxon>Poales</taxon>
        <taxon>Poaceae</taxon>
        <taxon>BOP clade</taxon>
        <taxon>Pooideae</taxon>
        <taxon>Triticodae</taxon>
        <taxon>Triticeae</taxon>
        <taxon>Triticinae</taxon>
        <taxon>Aegilops</taxon>
    </lineage>
</organism>
<reference evidence="2" key="1">
    <citation type="journal article" date="2014" name="Science">
        <title>Ancient hybridizations among the ancestral genomes of bread wheat.</title>
        <authorList>
            <consortium name="International Wheat Genome Sequencing Consortium,"/>
            <person name="Marcussen T."/>
            <person name="Sandve S.R."/>
            <person name="Heier L."/>
            <person name="Spannagl M."/>
            <person name="Pfeifer M."/>
            <person name="Jakobsen K.S."/>
            <person name="Wulff B.B."/>
            <person name="Steuernagel B."/>
            <person name="Mayer K.F."/>
            <person name="Olsen O.A."/>
        </authorList>
    </citation>
    <scope>NUCLEOTIDE SEQUENCE [LARGE SCALE GENOMIC DNA]</scope>
    <source>
        <strain evidence="2">cv. AL8/78</strain>
    </source>
</reference>